<proteinExistence type="predicted"/>
<accession>A2DES0</accession>
<dbReference type="VEuPathDB" id="TrichDB:TVAG_283660"/>
<dbReference type="AlphaFoldDB" id="A2DES0"/>
<dbReference type="KEGG" id="tva:5466745"/>
<sequence length="660" mass="75174">MDSEEEFDKPQFKQKQVKFEIRKEQLLPTQPNFLSAPRPLSASSFFNLEKKDAFPVKLPKRSKSQMILTIDLPELPKNTKTQEEITNEVIEKMYQLRADTPPYIETVTKTLLQNRSVILNDELDKHIFVALSSILQVNKEKRALFIVPSSNILTWIRSFLPETSAKWPEGRVEQQNALSKLRSGSTQVLLCINTNTNNLILDHIDYIFVVKAELSTRCFPHIQGFKGPILFHQTPGYNTDFPFSCEKISGNFEFQTVPNIVKVADYVGAIPKLLQTLKGLKTIIICPTKKICGEVIARAGSSVSHFTNQEPSEGSTYVSTTAFLFTTAKFDSYIFAGFPPSLDLLMSSCLIGKQVSILLNIPTAQQMQRYSHDSAVDRTVVFEVVKKVVWGGSCYRKTGEIVTFNNQEIDATPEGLSVLYTSMAKHGICDYIPFDAESVTIKVKTMIEEMNSPLFKIITQSKSDRRGLYTFKMSQLAHDANLSPMKIANDFKRIESLGAIDVTYSGKVTMLSLHQHFGDKSYQEILNTVTNEMQKHEDDFHDSFNIIYTITQLPDIARKYYESEYKKESLGEIMEIPYDRVDEDKIKKLVKSRSIQWTPRVAARILQGISSPLYPFDMWKSSGHWSALQNCKFSDIMKATQDLLTRQITRPDEEKNSKKK</sequence>
<protein>
    <submittedName>
        <fullName evidence="1">Uncharacterized protein</fullName>
    </submittedName>
</protein>
<dbReference type="VEuPathDB" id="TrichDB:TVAGG3_0576880"/>
<reference evidence="1" key="1">
    <citation type="submission" date="2006-10" db="EMBL/GenBank/DDBJ databases">
        <authorList>
            <person name="Amadeo P."/>
            <person name="Zhao Q."/>
            <person name="Wortman J."/>
            <person name="Fraser-Liggett C."/>
            <person name="Carlton J."/>
        </authorList>
    </citation>
    <scope>NUCLEOTIDE SEQUENCE</scope>
    <source>
        <strain evidence="1">G3</strain>
    </source>
</reference>
<dbReference type="EMBL" id="DS113192">
    <property type="protein sequence ID" value="EAY21197.1"/>
    <property type="molecule type" value="Genomic_DNA"/>
</dbReference>
<name>A2DES0_TRIV3</name>
<gene>
    <name evidence="1" type="ORF">TVAG_283660</name>
</gene>
<keyword evidence="2" id="KW-1185">Reference proteome</keyword>
<evidence type="ECO:0000313" key="1">
    <source>
        <dbReference type="EMBL" id="EAY21197.1"/>
    </source>
</evidence>
<evidence type="ECO:0000313" key="2">
    <source>
        <dbReference type="Proteomes" id="UP000001542"/>
    </source>
</evidence>
<dbReference type="InParanoid" id="A2DES0"/>
<dbReference type="Proteomes" id="UP000001542">
    <property type="component" value="Unassembled WGS sequence"/>
</dbReference>
<organism evidence="1 2">
    <name type="scientific">Trichomonas vaginalis (strain ATCC PRA-98 / G3)</name>
    <dbReference type="NCBI Taxonomy" id="412133"/>
    <lineage>
        <taxon>Eukaryota</taxon>
        <taxon>Metamonada</taxon>
        <taxon>Parabasalia</taxon>
        <taxon>Trichomonadida</taxon>
        <taxon>Trichomonadidae</taxon>
        <taxon>Trichomonas</taxon>
    </lineage>
</organism>
<reference evidence="1" key="2">
    <citation type="journal article" date="2007" name="Science">
        <title>Draft genome sequence of the sexually transmitted pathogen Trichomonas vaginalis.</title>
        <authorList>
            <person name="Carlton J.M."/>
            <person name="Hirt R.P."/>
            <person name="Silva J.C."/>
            <person name="Delcher A.L."/>
            <person name="Schatz M."/>
            <person name="Zhao Q."/>
            <person name="Wortman J.R."/>
            <person name="Bidwell S.L."/>
            <person name="Alsmark U.C.M."/>
            <person name="Besteiro S."/>
            <person name="Sicheritz-Ponten T."/>
            <person name="Noel C.J."/>
            <person name="Dacks J.B."/>
            <person name="Foster P.G."/>
            <person name="Simillion C."/>
            <person name="Van de Peer Y."/>
            <person name="Miranda-Saavedra D."/>
            <person name="Barton G.J."/>
            <person name="Westrop G.D."/>
            <person name="Mueller S."/>
            <person name="Dessi D."/>
            <person name="Fiori P.L."/>
            <person name="Ren Q."/>
            <person name="Paulsen I."/>
            <person name="Zhang H."/>
            <person name="Bastida-Corcuera F.D."/>
            <person name="Simoes-Barbosa A."/>
            <person name="Brown M.T."/>
            <person name="Hayes R.D."/>
            <person name="Mukherjee M."/>
            <person name="Okumura C.Y."/>
            <person name="Schneider R."/>
            <person name="Smith A.J."/>
            <person name="Vanacova S."/>
            <person name="Villalvazo M."/>
            <person name="Haas B.J."/>
            <person name="Pertea M."/>
            <person name="Feldblyum T.V."/>
            <person name="Utterback T.R."/>
            <person name="Shu C.L."/>
            <person name="Osoegawa K."/>
            <person name="de Jong P.J."/>
            <person name="Hrdy I."/>
            <person name="Horvathova L."/>
            <person name="Zubacova Z."/>
            <person name="Dolezal P."/>
            <person name="Malik S.B."/>
            <person name="Logsdon J.M. Jr."/>
            <person name="Henze K."/>
            <person name="Gupta A."/>
            <person name="Wang C.C."/>
            <person name="Dunne R.L."/>
            <person name="Upcroft J.A."/>
            <person name="Upcroft P."/>
            <person name="White O."/>
            <person name="Salzberg S.L."/>
            <person name="Tang P."/>
            <person name="Chiu C.-H."/>
            <person name="Lee Y.-S."/>
            <person name="Embley T.M."/>
            <person name="Coombs G.H."/>
            <person name="Mottram J.C."/>
            <person name="Tachezy J."/>
            <person name="Fraser-Liggett C.M."/>
            <person name="Johnson P.J."/>
        </authorList>
    </citation>
    <scope>NUCLEOTIDE SEQUENCE [LARGE SCALE GENOMIC DNA]</scope>
    <source>
        <strain evidence="1">G3</strain>
    </source>
</reference>
<dbReference type="RefSeq" id="XP_001582183.1">
    <property type="nucleotide sequence ID" value="XM_001582133.1"/>
</dbReference>